<reference evidence="3" key="1">
    <citation type="submission" date="2021-01" db="EMBL/GenBank/DDBJ databases">
        <authorList>
            <person name="Bezrukov I."/>
        </authorList>
    </citation>
    <scope>NUCLEOTIDE SEQUENCE</scope>
</reference>
<feature type="coiled-coil region" evidence="1">
    <location>
        <begin position="452"/>
        <end position="479"/>
    </location>
</feature>
<dbReference type="EMBL" id="LR999457">
    <property type="protein sequence ID" value="CAE6205567.1"/>
    <property type="molecule type" value="Genomic_DNA"/>
</dbReference>
<feature type="coiled-coil region" evidence="1">
    <location>
        <begin position="658"/>
        <end position="719"/>
    </location>
</feature>
<feature type="region of interest" description="Disordered" evidence="2">
    <location>
        <begin position="111"/>
        <end position="170"/>
    </location>
</feature>
<feature type="compositionally biased region" description="Basic and acidic residues" evidence="2">
    <location>
        <begin position="509"/>
        <end position="518"/>
    </location>
</feature>
<dbReference type="PANTHER" id="PTHR31099">
    <property type="entry name" value="OS06G0165300 PROTEIN"/>
    <property type="match status" value="1"/>
</dbReference>
<feature type="coiled-coil region" evidence="1">
    <location>
        <begin position="782"/>
        <end position="809"/>
    </location>
</feature>
<evidence type="ECO:0000256" key="1">
    <source>
        <dbReference type="SAM" id="Coils"/>
    </source>
</evidence>
<gene>
    <name evidence="3" type="ORF">AARE701A_LOCUS20123</name>
</gene>
<accession>A0A8S2B0S4</accession>
<proteinExistence type="predicted"/>
<keyword evidence="4" id="KW-1185">Reference proteome</keyword>
<dbReference type="PANTHER" id="PTHR31099:SF49">
    <property type="entry name" value="MYOSIN HEAVY CHAIN-LIKE PROTEIN"/>
    <property type="match status" value="1"/>
</dbReference>
<feature type="region of interest" description="Disordered" evidence="2">
    <location>
        <begin position="553"/>
        <end position="591"/>
    </location>
</feature>
<dbReference type="Proteomes" id="UP000682877">
    <property type="component" value="Chromosome 7"/>
</dbReference>
<evidence type="ECO:0008006" key="5">
    <source>
        <dbReference type="Google" id="ProtNLM"/>
    </source>
</evidence>
<sequence length="862" mass="95896">MRISSVEAPRIRSDSGDTRRAAPPFRPTTSWGRMGVFPKHHIRSLHPSERLRLSDPTTVHQLECQLTGPPSWVSTRSVHRARLSCRSAHLAEPASPPAGLAHLAELASSSSSPSWISSDIFPKTNRPPLGSRDADVTLPDDPEASLNTGRMRPPAKDEAGGSRWQNATEPSLLPVKAEAIQYDSDAEARMLQARVQAAKALQQKTKRSRRVKKPDPPGSTLSTEDSLRELRARFGFSEGVTMRLPTPSERADNPPEGFFTLYEGFFYFCFLWFPLPRLIVEYLWSYKIALAQISTRGLRHLIGILVRSFEADKTLSLGHLRNFLEVRRSPGPLERYYISPSKNKKIIGGFPSKDEKYTDHFFFVAIDEDSIPEGCLDKIVAKWGRIDRDPTFLELIPEDLLETHEELASRKCHWTKHFRLKRVEKALRLLRGVSCSSSSSSSDHRLSGFVEMQKAKMTLREKKAAEKEAAEQKKALEAIFKPLPEVTDAPGGSGGPKVPDLPEAAGRPEVTDDPERSGIDLAMTSVPPEAFEGVPAGDGGVRAPEAEHTEVVVGLAAGRQAKSKGKRPRGEHSTEKRKKSKSGHSSSRPIYKDKVASANLVASCAWPLLTAPENLAEAERYAETSANFLKAFSSMNTLVRSYESTNRQHEAANEHFEMARAESERRLTEATAAREKAEALVAAEQEARQKEAEENARIWQKAEAEIERLNRLLAEEKSLREVEVARARKAAKRVVTEEFAKQIETIEAKLEQFDQVADRYMYFSQAKANAELIAELEEGKSLEDEKKEVEAWKEEFGDAEAEYSQLAVELLGTLKFPPVSLESTHDSLGNRSVEGDATEVGVIDQAGTFLDPAAVHAEERDE</sequence>
<feature type="compositionally biased region" description="Basic and acidic residues" evidence="2">
    <location>
        <begin position="9"/>
        <end position="20"/>
    </location>
</feature>
<feature type="region of interest" description="Disordered" evidence="2">
    <location>
        <begin position="1"/>
        <end position="32"/>
    </location>
</feature>
<name>A0A8S2B0S4_ARAAE</name>
<evidence type="ECO:0000256" key="2">
    <source>
        <dbReference type="SAM" id="MobiDB-lite"/>
    </source>
</evidence>
<keyword evidence="1" id="KW-0175">Coiled coil</keyword>
<evidence type="ECO:0000313" key="4">
    <source>
        <dbReference type="Proteomes" id="UP000682877"/>
    </source>
</evidence>
<organism evidence="3 4">
    <name type="scientific">Arabidopsis arenosa</name>
    <name type="common">Sand rock-cress</name>
    <name type="synonym">Cardaminopsis arenosa</name>
    <dbReference type="NCBI Taxonomy" id="38785"/>
    <lineage>
        <taxon>Eukaryota</taxon>
        <taxon>Viridiplantae</taxon>
        <taxon>Streptophyta</taxon>
        <taxon>Embryophyta</taxon>
        <taxon>Tracheophyta</taxon>
        <taxon>Spermatophyta</taxon>
        <taxon>Magnoliopsida</taxon>
        <taxon>eudicotyledons</taxon>
        <taxon>Gunneridae</taxon>
        <taxon>Pentapetalae</taxon>
        <taxon>rosids</taxon>
        <taxon>malvids</taxon>
        <taxon>Brassicales</taxon>
        <taxon>Brassicaceae</taxon>
        <taxon>Camelineae</taxon>
        <taxon>Arabidopsis</taxon>
    </lineage>
</organism>
<protein>
    <recommendedName>
        <fullName evidence="5">Transposase (Putative), gypsy type</fullName>
    </recommendedName>
</protein>
<evidence type="ECO:0000313" key="3">
    <source>
        <dbReference type="EMBL" id="CAE6205567.1"/>
    </source>
</evidence>
<dbReference type="AlphaFoldDB" id="A0A8S2B0S4"/>
<feature type="region of interest" description="Disordered" evidence="2">
    <location>
        <begin position="201"/>
        <end position="224"/>
    </location>
</feature>
<feature type="region of interest" description="Disordered" evidence="2">
    <location>
        <begin position="481"/>
        <end position="520"/>
    </location>
</feature>